<name>A0A167CYE9_9GAMM</name>
<dbReference type="SFLD" id="SFLDG01135">
    <property type="entry name" value="C1.5.6:_HAD__Beta-PGM__Phospha"/>
    <property type="match status" value="1"/>
</dbReference>
<evidence type="ECO:0000313" key="5">
    <source>
        <dbReference type="EMBL" id="KZN48210.1"/>
    </source>
</evidence>
<gene>
    <name evidence="5" type="ORF">N482_08025</name>
</gene>
<dbReference type="NCBIfam" id="TIGR01509">
    <property type="entry name" value="HAD-SF-IA-v3"/>
    <property type="match status" value="1"/>
</dbReference>
<dbReference type="GO" id="GO:0008967">
    <property type="term" value="F:phosphoglycolate phosphatase activity"/>
    <property type="evidence" value="ECO:0007669"/>
    <property type="project" value="UniProtKB-EC"/>
</dbReference>
<dbReference type="GO" id="GO:0006281">
    <property type="term" value="P:DNA repair"/>
    <property type="evidence" value="ECO:0007669"/>
    <property type="project" value="TreeGrafter"/>
</dbReference>
<dbReference type="InterPro" id="IPR023214">
    <property type="entry name" value="HAD_sf"/>
</dbReference>
<dbReference type="PANTHER" id="PTHR43434">
    <property type="entry name" value="PHOSPHOGLYCOLATE PHOSPHATASE"/>
    <property type="match status" value="1"/>
</dbReference>
<comment type="catalytic activity">
    <reaction evidence="1">
        <text>2-phosphoglycolate + H2O = glycolate + phosphate</text>
        <dbReference type="Rhea" id="RHEA:14369"/>
        <dbReference type="ChEBI" id="CHEBI:15377"/>
        <dbReference type="ChEBI" id="CHEBI:29805"/>
        <dbReference type="ChEBI" id="CHEBI:43474"/>
        <dbReference type="ChEBI" id="CHEBI:58033"/>
        <dbReference type="EC" id="3.1.3.18"/>
    </reaction>
</comment>
<dbReference type="Pfam" id="PF13419">
    <property type="entry name" value="HAD_2"/>
    <property type="match status" value="1"/>
</dbReference>
<dbReference type="InterPro" id="IPR006439">
    <property type="entry name" value="HAD-SF_hydro_IA"/>
</dbReference>
<dbReference type="Gene3D" id="3.40.50.1000">
    <property type="entry name" value="HAD superfamily/HAD-like"/>
    <property type="match status" value="1"/>
</dbReference>
<dbReference type="SFLD" id="SFLDS00003">
    <property type="entry name" value="Haloacid_Dehalogenase"/>
    <property type="match status" value="1"/>
</dbReference>
<dbReference type="PANTHER" id="PTHR43434:SF1">
    <property type="entry name" value="PHOSPHOGLYCOLATE PHOSPHATASE"/>
    <property type="match status" value="1"/>
</dbReference>
<evidence type="ECO:0000256" key="4">
    <source>
        <dbReference type="ARBA" id="ARBA00013078"/>
    </source>
</evidence>
<evidence type="ECO:0000313" key="6">
    <source>
        <dbReference type="Proteomes" id="UP000076587"/>
    </source>
</evidence>
<dbReference type="GO" id="GO:0005829">
    <property type="term" value="C:cytosol"/>
    <property type="evidence" value="ECO:0007669"/>
    <property type="project" value="TreeGrafter"/>
</dbReference>
<proteinExistence type="inferred from homology"/>
<dbReference type="PATRIC" id="fig|1365253.3.peg.1860"/>
<evidence type="ECO:0000256" key="3">
    <source>
        <dbReference type="ARBA" id="ARBA00006171"/>
    </source>
</evidence>
<dbReference type="OrthoDB" id="9776368at2"/>
<evidence type="ECO:0000256" key="1">
    <source>
        <dbReference type="ARBA" id="ARBA00000830"/>
    </source>
</evidence>
<evidence type="ECO:0000256" key="2">
    <source>
        <dbReference type="ARBA" id="ARBA00004818"/>
    </source>
</evidence>
<comment type="pathway">
    <text evidence="2">Organic acid metabolism; glycolate biosynthesis; glycolate from 2-phosphoglycolate: step 1/1.</text>
</comment>
<sequence length="231" mass="25796">MSLKGIIFDLDGTLVDSVQDMHWSLNLALSDVAFPVVSEAQVRDWVGNGIDKLVMRGLSCDFEVNPNLSEVLIQQATEQFKHHYHTLVGEYAQLYQDVESVLRELSGVPKAIVTNKNRAFTLQLLQKLNIGTYFDVIVCGDDGNKKPDPELLHAACKELGLTVQEAIMIGDSKSDILAAQNAGMPVITLTYGYNQGFDLKQLNPEYLCDRFLDIIPILNNLDLKQIKEQDD</sequence>
<dbReference type="InterPro" id="IPR050155">
    <property type="entry name" value="HAD-like_hydrolase_sf"/>
</dbReference>
<comment type="similarity">
    <text evidence="3">Belongs to the HAD-like hydrolase superfamily. CbbY/CbbZ/Gph/YieH family.</text>
</comment>
<reference evidence="5 6" key="1">
    <citation type="submission" date="2013-07" db="EMBL/GenBank/DDBJ databases">
        <title>Comparative Genomic and Metabolomic Analysis of Twelve Strains of Pseudoalteromonas luteoviolacea.</title>
        <authorList>
            <person name="Vynne N.G."/>
            <person name="Mansson M."/>
            <person name="Gram L."/>
        </authorList>
    </citation>
    <scope>NUCLEOTIDE SEQUENCE [LARGE SCALE GENOMIC DNA]</scope>
    <source>
        <strain evidence="5 6">NCIMB 1942</strain>
    </source>
</reference>
<dbReference type="InterPro" id="IPR041492">
    <property type="entry name" value="HAD_2"/>
</dbReference>
<dbReference type="RefSeq" id="WP_063376627.1">
    <property type="nucleotide sequence ID" value="NZ_AUXT01000147.1"/>
</dbReference>
<dbReference type="EMBL" id="AUXT01000147">
    <property type="protein sequence ID" value="KZN48210.1"/>
    <property type="molecule type" value="Genomic_DNA"/>
</dbReference>
<organism evidence="5 6">
    <name type="scientific">Pseudoalteromonas luteoviolacea NCIMB 1942</name>
    <dbReference type="NCBI Taxonomy" id="1365253"/>
    <lineage>
        <taxon>Bacteria</taxon>
        <taxon>Pseudomonadati</taxon>
        <taxon>Pseudomonadota</taxon>
        <taxon>Gammaproteobacteria</taxon>
        <taxon>Alteromonadales</taxon>
        <taxon>Pseudoalteromonadaceae</taxon>
        <taxon>Pseudoalteromonas</taxon>
    </lineage>
</organism>
<dbReference type="FunFam" id="3.40.50.1000:FF:000022">
    <property type="entry name" value="Phosphoglycolate phosphatase"/>
    <property type="match status" value="1"/>
</dbReference>
<dbReference type="Gene3D" id="1.10.150.240">
    <property type="entry name" value="Putative phosphatase, domain 2"/>
    <property type="match status" value="1"/>
</dbReference>
<dbReference type="AlphaFoldDB" id="A0A167CYE9"/>
<protein>
    <recommendedName>
        <fullName evidence="4">phosphoglycolate phosphatase</fullName>
        <ecNumber evidence="4">3.1.3.18</ecNumber>
    </recommendedName>
</protein>
<dbReference type="SUPFAM" id="SSF56784">
    <property type="entry name" value="HAD-like"/>
    <property type="match status" value="1"/>
</dbReference>
<dbReference type="InterPro" id="IPR023198">
    <property type="entry name" value="PGP-like_dom2"/>
</dbReference>
<dbReference type="NCBIfam" id="TIGR01549">
    <property type="entry name" value="HAD-SF-IA-v1"/>
    <property type="match status" value="1"/>
</dbReference>
<dbReference type="InterPro" id="IPR036412">
    <property type="entry name" value="HAD-like_sf"/>
</dbReference>
<dbReference type="Proteomes" id="UP000076587">
    <property type="component" value="Unassembled WGS sequence"/>
</dbReference>
<accession>A0A167CYE9</accession>
<dbReference type="SFLD" id="SFLDG01129">
    <property type="entry name" value="C1.5:_HAD__Beta-PGM__Phosphata"/>
    <property type="match status" value="1"/>
</dbReference>
<comment type="caution">
    <text evidence="5">The sequence shown here is derived from an EMBL/GenBank/DDBJ whole genome shotgun (WGS) entry which is preliminary data.</text>
</comment>
<dbReference type="EC" id="3.1.3.18" evidence="4"/>